<dbReference type="Pfam" id="PF13360">
    <property type="entry name" value="PQQ_2"/>
    <property type="match status" value="1"/>
</dbReference>
<dbReference type="PANTHER" id="PTHR32303:SF10">
    <property type="entry name" value="OUTER MEMBRANE PROTEIN ASSEMBLY FACTOR BAMB"/>
    <property type="match status" value="1"/>
</dbReference>
<reference evidence="5" key="1">
    <citation type="submission" date="2023-07" db="EMBL/GenBank/DDBJ databases">
        <title>draft genome sequence of fig (Ficus carica).</title>
        <authorList>
            <person name="Takahashi T."/>
            <person name="Nishimura K."/>
        </authorList>
    </citation>
    <scope>NUCLEOTIDE SEQUENCE</scope>
</reference>
<dbReference type="InterPro" id="IPR018391">
    <property type="entry name" value="PQQ_b-propeller_rpt"/>
</dbReference>
<evidence type="ECO:0000256" key="3">
    <source>
        <dbReference type="ARBA" id="ARBA00023002"/>
    </source>
</evidence>
<evidence type="ECO:0000259" key="4">
    <source>
        <dbReference type="Pfam" id="PF13360"/>
    </source>
</evidence>
<keyword evidence="3" id="KW-0560">Oxidoreductase</keyword>
<evidence type="ECO:0000256" key="1">
    <source>
        <dbReference type="ARBA" id="ARBA00001931"/>
    </source>
</evidence>
<sequence length="211" mass="22006">MASKLPVSYRPALGRVGLWIVLEMDWPPQPIHSCAPGTDTYGARQLYLLSESSLSYVYAEAGPGGVAGGGFWGAATDEKRVYTNIANSDTKNFTLKPSAKNTTAGGWVAMDAQSGKILWSIADPGNATASGPVSVANGVLFAGSTNKQGPVYAIHAETGEILWSYATGATVYGGMSVSDGCFYVGSGYAVRLGAYFPFTAGTSLYAFCINP</sequence>
<dbReference type="PANTHER" id="PTHR32303">
    <property type="entry name" value="QUINOPROTEIN ALCOHOL DEHYDROGENASE (CYTOCHROME C)"/>
    <property type="match status" value="1"/>
</dbReference>
<feature type="domain" description="Pyrrolo-quinoline quinone repeat" evidence="4">
    <location>
        <begin position="106"/>
        <end position="185"/>
    </location>
</feature>
<accession>A0AA88D0U5</accession>
<gene>
    <name evidence="5" type="ORF">TIFTF001_011562</name>
</gene>
<dbReference type="Proteomes" id="UP001187192">
    <property type="component" value="Unassembled WGS sequence"/>
</dbReference>
<dbReference type="InterPro" id="IPR002372">
    <property type="entry name" value="PQQ_rpt_dom"/>
</dbReference>
<dbReference type="Gene3D" id="2.130.10.10">
    <property type="entry name" value="YVTN repeat-like/Quinoprotein amine dehydrogenase"/>
    <property type="match status" value="1"/>
</dbReference>
<proteinExistence type="inferred from homology"/>
<organism evidence="5 6">
    <name type="scientific">Ficus carica</name>
    <name type="common">Common fig</name>
    <dbReference type="NCBI Taxonomy" id="3494"/>
    <lineage>
        <taxon>Eukaryota</taxon>
        <taxon>Viridiplantae</taxon>
        <taxon>Streptophyta</taxon>
        <taxon>Embryophyta</taxon>
        <taxon>Tracheophyta</taxon>
        <taxon>Spermatophyta</taxon>
        <taxon>Magnoliopsida</taxon>
        <taxon>eudicotyledons</taxon>
        <taxon>Gunneridae</taxon>
        <taxon>Pentapetalae</taxon>
        <taxon>rosids</taxon>
        <taxon>fabids</taxon>
        <taxon>Rosales</taxon>
        <taxon>Moraceae</taxon>
        <taxon>Ficeae</taxon>
        <taxon>Ficus</taxon>
    </lineage>
</organism>
<protein>
    <recommendedName>
        <fullName evidence="4">Pyrrolo-quinoline quinone repeat domain-containing protein</fullName>
    </recommendedName>
</protein>
<dbReference type="AlphaFoldDB" id="A0AA88D0U5"/>
<dbReference type="InterPro" id="IPR011047">
    <property type="entry name" value="Quinoprotein_ADH-like_sf"/>
</dbReference>
<comment type="similarity">
    <text evidence="2">Belongs to the bacterial PQQ dehydrogenase family.</text>
</comment>
<evidence type="ECO:0000313" key="5">
    <source>
        <dbReference type="EMBL" id="GMN42353.1"/>
    </source>
</evidence>
<dbReference type="InterPro" id="IPR015943">
    <property type="entry name" value="WD40/YVTN_repeat-like_dom_sf"/>
</dbReference>
<comment type="caution">
    <text evidence="5">The sequence shown here is derived from an EMBL/GenBank/DDBJ whole genome shotgun (WGS) entry which is preliminary data.</text>
</comment>
<dbReference type="SUPFAM" id="SSF50998">
    <property type="entry name" value="Quinoprotein alcohol dehydrogenase-like"/>
    <property type="match status" value="1"/>
</dbReference>
<evidence type="ECO:0000256" key="2">
    <source>
        <dbReference type="ARBA" id="ARBA00008156"/>
    </source>
</evidence>
<dbReference type="GO" id="GO:0016491">
    <property type="term" value="F:oxidoreductase activity"/>
    <property type="evidence" value="ECO:0007669"/>
    <property type="project" value="UniProtKB-KW"/>
</dbReference>
<evidence type="ECO:0000313" key="6">
    <source>
        <dbReference type="Proteomes" id="UP001187192"/>
    </source>
</evidence>
<dbReference type="SMART" id="SM00564">
    <property type="entry name" value="PQQ"/>
    <property type="match status" value="2"/>
</dbReference>
<dbReference type="EMBL" id="BTGU01000014">
    <property type="protein sequence ID" value="GMN42353.1"/>
    <property type="molecule type" value="Genomic_DNA"/>
</dbReference>
<keyword evidence="6" id="KW-1185">Reference proteome</keyword>
<name>A0AA88D0U5_FICCA</name>
<comment type="cofactor">
    <cofactor evidence="1">
        <name>pyrroloquinoline quinone</name>
        <dbReference type="ChEBI" id="CHEBI:58442"/>
    </cofactor>
</comment>